<organism evidence="5 6">
    <name type="scientific">Vallitalea guaymasensis</name>
    <dbReference type="NCBI Taxonomy" id="1185412"/>
    <lineage>
        <taxon>Bacteria</taxon>
        <taxon>Bacillati</taxon>
        <taxon>Bacillota</taxon>
        <taxon>Clostridia</taxon>
        <taxon>Lachnospirales</taxon>
        <taxon>Vallitaleaceae</taxon>
        <taxon>Vallitalea</taxon>
    </lineage>
</organism>
<sequence>MITSMQNTKVKKIIQLLNKSKTRKKEGLFIVEGKKIISEIDKSRISEIFVTETYYENQRTYVDGLIQENIRIEIVSDSIMKHISGSVTPQGILGIIKIVPMELNILMDKKPLIIILENIQDPGNLGTIIRTADAVGASGIIISKGSVDVYNPKVVRATMGSIFRVPIISESNLREDINILREKGIEILASHLQGSSNIYDCDLTHGVGILIGNEGNGLSKDITELAHKNIKIPMIGRSESLNAGVATSIIAYEVLRQRKYM</sequence>
<dbReference type="InterPro" id="IPR029026">
    <property type="entry name" value="tRNA_m1G_MTases_N"/>
</dbReference>
<dbReference type="SUPFAM" id="SSF75217">
    <property type="entry name" value="alpha/beta knot"/>
    <property type="match status" value="1"/>
</dbReference>
<evidence type="ECO:0000313" key="6">
    <source>
        <dbReference type="Proteomes" id="UP000677305"/>
    </source>
</evidence>
<comment type="similarity">
    <text evidence="1">Belongs to the class IV-like SAM-binding methyltransferase superfamily. RNA methyltransferase TrmH family.</text>
</comment>
<evidence type="ECO:0000256" key="3">
    <source>
        <dbReference type="ARBA" id="ARBA00022679"/>
    </source>
</evidence>
<proteinExistence type="inferred from homology"/>
<dbReference type="InterPro" id="IPR013123">
    <property type="entry name" value="SpoU_subst-bd"/>
</dbReference>
<dbReference type="SUPFAM" id="SSF55315">
    <property type="entry name" value="L30e-like"/>
    <property type="match status" value="1"/>
</dbReference>
<dbReference type="GO" id="GO:0006396">
    <property type="term" value="P:RNA processing"/>
    <property type="evidence" value="ECO:0007669"/>
    <property type="project" value="InterPro"/>
</dbReference>
<dbReference type="Pfam" id="PF22435">
    <property type="entry name" value="MRM3-like_sub_bind"/>
    <property type="match status" value="1"/>
</dbReference>
<gene>
    <name evidence="5" type="ORF">HYG85_08015</name>
</gene>
<dbReference type="Pfam" id="PF00588">
    <property type="entry name" value="SpoU_methylase"/>
    <property type="match status" value="1"/>
</dbReference>
<keyword evidence="6" id="KW-1185">Reference proteome</keyword>
<dbReference type="KEGG" id="vgu:HYG85_08015"/>
<dbReference type="InterPro" id="IPR029028">
    <property type="entry name" value="Alpha/beta_knot_MTases"/>
</dbReference>
<evidence type="ECO:0000256" key="1">
    <source>
        <dbReference type="ARBA" id="ARBA00007228"/>
    </source>
</evidence>
<keyword evidence="3" id="KW-0808">Transferase</keyword>
<dbReference type="InterPro" id="IPR001537">
    <property type="entry name" value="SpoU_MeTrfase"/>
</dbReference>
<keyword evidence="2 5" id="KW-0489">Methyltransferase</keyword>
<dbReference type="Proteomes" id="UP000677305">
    <property type="component" value="Chromosome"/>
</dbReference>
<evidence type="ECO:0000259" key="4">
    <source>
        <dbReference type="SMART" id="SM00967"/>
    </source>
</evidence>
<dbReference type="EMBL" id="CP058561">
    <property type="protein sequence ID" value="QUH28865.1"/>
    <property type="molecule type" value="Genomic_DNA"/>
</dbReference>
<dbReference type="PANTHER" id="PTHR43191">
    <property type="entry name" value="RRNA METHYLTRANSFERASE 3"/>
    <property type="match status" value="1"/>
</dbReference>
<dbReference type="InterPro" id="IPR029064">
    <property type="entry name" value="Ribosomal_eL30-like_sf"/>
</dbReference>
<dbReference type="InterPro" id="IPR051259">
    <property type="entry name" value="rRNA_Methyltransferase"/>
</dbReference>
<protein>
    <submittedName>
        <fullName evidence="5">RNA methyltransferase</fullName>
    </submittedName>
</protein>
<accession>A0A8J8MA07</accession>
<dbReference type="PANTHER" id="PTHR43191:SF2">
    <property type="entry name" value="RRNA METHYLTRANSFERASE 3, MITOCHONDRIAL"/>
    <property type="match status" value="1"/>
</dbReference>
<dbReference type="GO" id="GO:0008173">
    <property type="term" value="F:RNA methyltransferase activity"/>
    <property type="evidence" value="ECO:0007669"/>
    <property type="project" value="InterPro"/>
</dbReference>
<dbReference type="GO" id="GO:0032259">
    <property type="term" value="P:methylation"/>
    <property type="evidence" value="ECO:0007669"/>
    <property type="project" value="UniProtKB-KW"/>
</dbReference>
<dbReference type="AlphaFoldDB" id="A0A8J8MA07"/>
<dbReference type="Gene3D" id="3.30.1330.30">
    <property type="match status" value="1"/>
</dbReference>
<dbReference type="Gene3D" id="3.40.1280.10">
    <property type="match status" value="1"/>
</dbReference>
<evidence type="ECO:0000256" key="2">
    <source>
        <dbReference type="ARBA" id="ARBA00022603"/>
    </source>
</evidence>
<dbReference type="GO" id="GO:0005737">
    <property type="term" value="C:cytoplasm"/>
    <property type="evidence" value="ECO:0007669"/>
    <property type="project" value="UniProtKB-ARBA"/>
</dbReference>
<dbReference type="CDD" id="cd18095">
    <property type="entry name" value="SpoU-like_rRNA-MTase"/>
    <property type="match status" value="1"/>
</dbReference>
<name>A0A8J8MA07_9FIRM</name>
<reference evidence="5 6" key="1">
    <citation type="submission" date="2020-07" db="EMBL/GenBank/DDBJ databases">
        <title>Vallitalea guaymasensis genome.</title>
        <authorList>
            <person name="Postec A."/>
        </authorList>
    </citation>
    <scope>NUCLEOTIDE SEQUENCE [LARGE SCALE GENOMIC DNA]</scope>
    <source>
        <strain evidence="5 6">Ra1766G1</strain>
    </source>
</reference>
<dbReference type="SMART" id="SM00967">
    <property type="entry name" value="SpoU_sub_bind"/>
    <property type="match status" value="1"/>
</dbReference>
<feature type="domain" description="RNA 2-O ribose methyltransferase substrate binding" evidence="4">
    <location>
        <begin position="30"/>
        <end position="102"/>
    </location>
</feature>
<evidence type="ECO:0000313" key="5">
    <source>
        <dbReference type="EMBL" id="QUH28865.1"/>
    </source>
</evidence>
<dbReference type="InterPro" id="IPR053888">
    <property type="entry name" value="MRM3-like_sub_bind"/>
</dbReference>
<dbReference type="GO" id="GO:0003723">
    <property type="term" value="F:RNA binding"/>
    <property type="evidence" value="ECO:0007669"/>
    <property type="project" value="InterPro"/>
</dbReference>
<dbReference type="RefSeq" id="WP_212693068.1">
    <property type="nucleotide sequence ID" value="NZ_CP058561.1"/>
</dbReference>